<dbReference type="GO" id="GO:0016627">
    <property type="term" value="F:oxidoreductase activity, acting on the CH-CH group of donors"/>
    <property type="evidence" value="ECO:0007669"/>
    <property type="project" value="InterPro"/>
</dbReference>
<dbReference type="SUPFAM" id="SSF47203">
    <property type="entry name" value="Acyl-CoA dehydrogenase C-terminal domain-like"/>
    <property type="match status" value="1"/>
</dbReference>
<evidence type="ECO:0000256" key="6">
    <source>
        <dbReference type="SAM" id="MobiDB-lite"/>
    </source>
</evidence>
<evidence type="ECO:0000256" key="2">
    <source>
        <dbReference type="ARBA" id="ARBA00009347"/>
    </source>
</evidence>
<dbReference type="InterPro" id="IPR009075">
    <property type="entry name" value="AcylCo_DH/oxidase_C"/>
</dbReference>
<dbReference type="PANTHER" id="PTHR43292">
    <property type="entry name" value="ACYL-COA DEHYDROGENASE"/>
    <property type="match status" value="1"/>
</dbReference>
<evidence type="ECO:0000259" key="7">
    <source>
        <dbReference type="Pfam" id="PF00441"/>
    </source>
</evidence>
<evidence type="ECO:0000256" key="5">
    <source>
        <dbReference type="ARBA" id="ARBA00023002"/>
    </source>
</evidence>
<dbReference type="GO" id="GO:0050660">
    <property type="term" value="F:flavin adenine dinucleotide binding"/>
    <property type="evidence" value="ECO:0007669"/>
    <property type="project" value="InterPro"/>
</dbReference>
<dbReference type="RefSeq" id="WP_307638027.1">
    <property type="nucleotide sequence ID" value="NZ_JAUSRR010000010.1"/>
</dbReference>
<dbReference type="GO" id="GO:0005886">
    <property type="term" value="C:plasma membrane"/>
    <property type="evidence" value="ECO:0007669"/>
    <property type="project" value="TreeGrafter"/>
</dbReference>
<keyword evidence="3" id="KW-0285">Flavoprotein</keyword>
<protein>
    <submittedName>
        <fullName evidence="10">Alkylation response protein AidB-like acyl-CoA dehydrogenase</fullName>
    </submittedName>
</protein>
<dbReference type="Proteomes" id="UP001244295">
    <property type="component" value="Unassembled WGS sequence"/>
</dbReference>
<keyword evidence="5" id="KW-0560">Oxidoreductase</keyword>
<dbReference type="InterPro" id="IPR036250">
    <property type="entry name" value="AcylCo_DH-like_C"/>
</dbReference>
<evidence type="ECO:0000259" key="8">
    <source>
        <dbReference type="Pfam" id="PF02770"/>
    </source>
</evidence>
<dbReference type="InterPro" id="IPR006091">
    <property type="entry name" value="Acyl-CoA_Oxase/DH_mid-dom"/>
</dbReference>
<dbReference type="PANTHER" id="PTHR43292:SF3">
    <property type="entry name" value="ACYL-COA DEHYDROGENASE FADE29"/>
    <property type="match status" value="1"/>
</dbReference>
<dbReference type="EMBL" id="JAUSRR010000010">
    <property type="protein sequence ID" value="MDP9926227.1"/>
    <property type="molecule type" value="Genomic_DNA"/>
</dbReference>
<dbReference type="Pfam" id="PF02770">
    <property type="entry name" value="Acyl-CoA_dh_M"/>
    <property type="match status" value="1"/>
</dbReference>
<feature type="domain" description="Acyl-CoA dehydrogenase/oxidase C-terminal" evidence="7">
    <location>
        <begin position="253"/>
        <end position="407"/>
    </location>
</feature>
<dbReference type="Pfam" id="PF00441">
    <property type="entry name" value="Acyl-CoA_dh_1"/>
    <property type="match status" value="1"/>
</dbReference>
<dbReference type="AlphaFoldDB" id="A0AAW8E340"/>
<evidence type="ECO:0000259" key="9">
    <source>
        <dbReference type="Pfam" id="PF02771"/>
    </source>
</evidence>
<comment type="caution">
    <text evidence="10">The sequence shown here is derived from an EMBL/GenBank/DDBJ whole genome shotgun (WGS) entry which is preliminary data.</text>
</comment>
<evidence type="ECO:0000256" key="1">
    <source>
        <dbReference type="ARBA" id="ARBA00001974"/>
    </source>
</evidence>
<accession>A0AAW8E340</accession>
<feature type="region of interest" description="Disordered" evidence="6">
    <location>
        <begin position="1"/>
        <end position="21"/>
    </location>
</feature>
<dbReference type="SUPFAM" id="SSF56645">
    <property type="entry name" value="Acyl-CoA dehydrogenase NM domain-like"/>
    <property type="match status" value="1"/>
</dbReference>
<evidence type="ECO:0000313" key="11">
    <source>
        <dbReference type="Proteomes" id="UP001244295"/>
    </source>
</evidence>
<evidence type="ECO:0000256" key="4">
    <source>
        <dbReference type="ARBA" id="ARBA00022827"/>
    </source>
</evidence>
<feature type="domain" description="Acyl-CoA dehydrogenase/oxidase N-terminal" evidence="9">
    <location>
        <begin position="31"/>
        <end position="143"/>
    </location>
</feature>
<dbReference type="FunFam" id="2.40.110.10:FF:000011">
    <property type="entry name" value="Acyl-CoA dehydrogenase FadE34"/>
    <property type="match status" value="1"/>
</dbReference>
<organism evidence="10 11">
    <name type="scientific">Variovorax boronicumulans</name>
    <dbReference type="NCBI Taxonomy" id="436515"/>
    <lineage>
        <taxon>Bacteria</taxon>
        <taxon>Pseudomonadati</taxon>
        <taxon>Pseudomonadota</taxon>
        <taxon>Betaproteobacteria</taxon>
        <taxon>Burkholderiales</taxon>
        <taxon>Comamonadaceae</taxon>
        <taxon>Variovorax</taxon>
    </lineage>
</organism>
<sequence>MGLDTETHPPPRNAARTEGKHRMDLTLNPRYEAFRDELRAFLATHGHRSAFARTADRPDADALAWQRLLLDHGYAGRTVPRDYGGHGAAPDVMESHLITEEFARAGVAPPLGNQGISMLVPTLLELGTEAQRREWIGPTLRGEVVWCQGYSEPGAGSDLASLQTRATEDGGDFVINGQKIWTSTAHVADMIFCLVRTEPGAAKHAGISYLLFSMKTPGIEVRPLKTMTGHAEFNEVFFTDVRVPQHQIVGQRGDGWKVANATLKHERGSLGNPNLTTQRYQELATLMQAETVDGTRLIDQPVLRDRLMRLQGQVLAQKCHGLRLLTAAARGEDPGLAALVVKLQGCELRHQLAALAIDALGELGLLMPGSAHLRAQALWQERYMFDLGLIIGGGTAQIQKNIIAERGLDMPREPRLA</sequence>
<dbReference type="InterPro" id="IPR046373">
    <property type="entry name" value="Acyl-CoA_Oxase/DH_mid-dom_sf"/>
</dbReference>
<reference evidence="10" key="1">
    <citation type="submission" date="2023-07" db="EMBL/GenBank/DDBJ databases">
        <title>Sorghum-associated microbial communities from plants grown in Nebraska, USA.</title>
        <authorList>
            <person name="Schachtman D."/>
        </authorList>
    </citation>
    <scope>NUCLEOTIDE SEQUENCE</scope>
    <source>
        <strain evidence="10">DS2795</strain>
    </source>
</reference>
<dbReference type="InterPro" id="IPR009100">
    <property type="entry name" value="AcylCoA_DH/oxidase_NM_dom_sf"/>
</dbReference>
<name>A0AAW8E340_9BURK</name>
<comment type="cofactor">
    <cofactor evidence="1">
        <name>FAD</name>
        <dbReference type="ChEBI" id="CHEBI:57692"/>
    </cofactor>
</comment>
<dbReference type="InterPro" id="IPR052161">
    <property type="entry name" value="Mycobact_Acyl-CoA_DH"/>
</dbReference>
<dbReference type="Gene3D" id="2.40.110.10">
    <property type="entry name" value="Butyryl-CoA Dehydrogenase, subunit A, domain 2"/>
    <property type="match status" value="1"/>
</dbReference>
<evidence type="ECO:0000313" key="10">
    <source>
        <dbReference type="EMBL" id="MDP9926227.1"/>
    </source>
</evidence>
<dbReference type="Gene3D" id="1.10.540.10">
    <property type="entry name" value="Acyl-CoA dehydrogenase/oxidase, N-terminal domain"/>
    <property type="match status" value="1"/>
</dbReference>
<dbReference type="InterPro" id="IPR013786">
    <property type="entry name" value="AcylCoA_DH/ox_N"/>
</dbReference>
<gene>
    <name evidence="10" type="ORF">J2W25_005274</name>
</gene>
<dbReference type="Gene3D" id="1.20.140.10">
    <property type="entry name" value="Butyryl-CoA Dehydrogenase, subunit A, domain 3"/>
    <property type="match status" value="1"/>
</dbReference>
<keyword evidence="4" id="KW-0274">FAD</keyword>
<dbReference type="Pfam" id="PF02771">
    <property type="entry name" value="Acyl-CoA_dh_N"/>
    <property type="match status" value="1"/>
</dbReference>
<dbReference type="InterPro" id="IPR037069">
    <property type="entry name" value="AcylCoA_DH/ox_N_sf"/>
</dbReference>
<proteinExistence type="inferred from homology"/>
<comment type="similarity">
    <text evidence="2">Belongs to the acyl-CoA dehydrogenase family.</text>
</comment>
<feature type="domain" description="Acyl-CoA oxidase/dehydrogenase middle" evidence="8">
    <location>
        <begin position="147"/>
        <end position="241"/>
    </location>
</feature>
<evidence type="ECO:0000256" key="3">
    <source>
        <dbReference type="ARBA" id="ARBA00022630"/>
    </source>
</evidence>